<sequence>MGTAVIVKNDFEVTSSAATYPLECKLWLYSVLPAISPKGMDPYSDLALSKPPRKFKSRAPSVSKESSSGDHDTAYIQYLPLYRAVDNGDLEATIKFLEEQPDGLTASLSADGDTALHVAVLAGHREIVVELVDRLEPDDLKIRNKNNATALNYAAIGGITRIAEDLVAKNGGLLKLPNQNGQIPVVVASLYGHKGMVRYLYSVSPKEELSPATNNKNGVMLLTTCIMDELYDIALDLLQHYPRLALDQDSDKDTALDMLAQKPSAFPSGTQLAWWQQWIYNGIRVPHPLASTHSQGDIERPNKGPTDRRSIVKRASDQLLVMAWKGLKIFGK</sequence>
<evidence type="ECO:0000313" key="1">
    <source>
        <dbReference type="EMBL" id="KAL3591432.1"/>
    </source>
</evidence>
<accession>A0ACC4CAX9</accession>
<reference evidence="1 2" key="1">
    <citation type="journal article" date="2024" name="Plant Biotechnol. J.">
        <title>Genome and CRISPR/Cas9 system of a widespread forest tree (Populus alba) in the world.</title>
        <authorList>
            <person name="Liu Y.J."/>
            <person name="Jiang P.F."/>
            <person name="Han X.M."/>
            <person name="Li X.Y."/>
            <person name="Wang H.M."/>
            <person name="Wang Y.J."/>
            <person name="Wang X.X."/>
            <person name="Zeng Q.Y."/>
        </authorList>
    </citation>
    <scope>NUCLEOTIDE SEQUENCE [LARGE SCALE GENOMIC DNA]</scope>
    <source>
        <strain evidence="2">cv. PAL-ZL1</strain>
    </source>
</reference>
<dbReference type="EMBL" id="RCHU02000005">
    <property type="protein sequence ID" value="KAL3591432.1"/>
    <property type="molecule type" value="Genomic_DNA"/>
</dbReference>
<name>A0ACC4CAX9_POPAL</name>
<keyword evidence="2" id="KW-1185">Reference proteome</keyword>
<evidence type="ECO:0000313" key="2">
    <source>
        <dbReference type="Proteomes" id="UP000309997"/>
    </source>
</evidence>
<comment type="caution">
    <text evidence="1">The sequence shown here is derived from an EMBL/GenBank/DDBJ whole genome shotgun (WGS) entry which is preliminary data.</text>
</comment>
<protein>
    <submittedName>
        <fullName evidence="1">Uncharacterized protein</fullName>
    </submittedName>
</protein>
<dbReference type="Proteomes" id="UP000309997">
    <property type="component" value="Unassembled WGS sequence"/>
</dbReference>
<gene>
    <name evidence="1" type="ORF">D5086_010072</name>
</gene>
<proteinExistence type="predicted"/>
<organism evidence="1 2">
    <name type="scientific">Populus alba</name>
    <name type="common">White poplar</name>
    <dbReference type="NCBI Taxonomy" id="43335"/>
    <lineage>
        <taxon>Eukaryota</taxon>
        <taxon>Viridiplantae</taxon>
        <taxon>Streptophyta</taxon>
        <taxon>Embryophyta</taxon>
        <taxon>Tracheophyta</taxon>
        <taxon>Spermatophyta</taxon>
        <taxon>Magnoliopsida</taxon>
        <taxon>eudicotyledons</taxon>
        <taxon>Gunneridae</taxon>
        <taxon>Pentapetalae</taxon>
        <taxon>rosids</taxon>
        <taxon>fabids</taxon>
        <taxon>Malpighiales</taxon>
        <taxon>Salicaceae</taxon>
        <taxon>Saliceae</taxon>
        <taxon>Populus</taxon>
    </lineage>
</organism>